<reference evidence="1 2" key="1">
    <citation type="submission" date="2024-06" db="EMBL/GenBank/DDBJ databases">
        <title>A chromosome-level genome assembly of beet webworm, Loxostege sticticalis.</title>
        <authorList>
            <person name="Zhang Y."/>
        </authorList>
    </citation>
    <scope>NUCLEOTIDE SEQUENCE [LARGE SCALE GENOMIC DNA]</scope>
    <source>
        <strain evidence="1">AQ026</strain>
        <tissue evidence="1">Whole body</tissue>
    </source>
</reference>
<comment type="caution">
    <text evidence="1">The sequence shown here is derived from an EMBL/GenBank/DDBJ whole genome shotgun (WGS) entry which is preliminary data.</text>
</comment>
<dbReference type="EMBL" id="JBEUOH010000003">
    <property type="protein sequence ID" value="KAL0896215.1"/>
    <property type="molecule type" value="Genomic_DNA"/>
</dbReference>
<sequence>MAVSSYFLAGEPGVVVLRPEAVAAASSDEECECDGPPSPCAVRFVNDNVLINGRSSMPPRPDRDRIAKLKLQFDDSLTRTFEYPSETSLCEEPDDPAASPAPQATHPTLATHASLTTNTHIVSAALARYTPHKTVADAFQLGVTRHANNVTEAVSNGTAAAQSSEEDECGDARPCAAARSWSESRTLTTDLLF</sequence>
<organism evidence="1 2">
    <name type="scientific">Loxostege sticticalis</name>
    <name type="common">Beet webworm moth</name>
    <dbReference type="NCBI Taxonomy" id="481309"/>
    <lineage>
        <taxon>Eukaryota</taxon>
        <taxon>Metazoa</taxon>
        <taxon>Ecdysozoa</taxon>
        <taxon>Arthropoda</taxon>
        <taxon>Hexapoda</taxon>
        <taxon>Insecta</taxon>
        <taxon>Pterygota</taxon>
        <taxon>Neoptera</taxon>
        <taxon>Endopterygota</taxon>
        <taxon>Lepidoptera</taxon>
        <taxon>Glossata</taxon>
        <taxon>Ditrysia</taxon>
        <taxon>Pyraloidea</taxon>
        <taxon>Crambidae</taxon>
        <taxon>Pyraustinae</taxon>
        <taxon>Loxostege</taxon>
    </lineage>
</organism>
<evidence type="ECO:0000313" key="1">
    <source>
        <dbReference type="EMBL" id="KAL0896215.1"/>
    </source>
</evidence>
<protein>
    <submittedName>
        <fullName evidence="1">Uncharacterized protein</fullName>
    </submittedName>
</protein>
<keyword evidence="2" id="KW-1185">Reference proteome</keyword>
<accession>A0ABR3IJ03</accession>
<evidence type="ECO:0000313" key="2">
    <source>
        <dbReference type="Proteomes" id="UP001549920"/>
    </source>
</evidence>
<dbReference type="Proteomes" id="UP001549920">
    <property type="component" value="Unassembled WGS sequence"/>
</dbReference>
<name>A0ABR3IJ03_LOXSC</name>
<gene>
    <name evidence="1" type="ORF">ABMA27_012154</name>
</gene>
<proteinExistence type="predicted"/>